<protein>
    <recommendedName>
        <fullName evidence="4">MYND-type domain-containing protein</fullName>
    </recommendedName>
</protein>
<feature type="coiled-coil region" evidence="1">
    <location>
        <begin position="131"/>
        <end position="193"/>
    </location>
</feature>
<organism evidence="2 3">
    <name type="scientific">Rhizoclosmatium globosum</name>
    <dbReference type="NCBI Taxonomy" id="329046"/>
    <lineage>
        <taxon>Eukaryota</taxon>
        <taxon>Fungi</taxon>
        <taxon>Fungi incertae sedis</taxon>
        <taxon>Chytridiomycota</taxon>
        <taxon>Chytridiomycota incertae sedis</taxon>
        <taxon>Chytridiomycetes</taxon>
        <taxon>Chytridiales</taxon>
        <taxon>Chytriomycetaceae</taxon>
        <taxon>Rhizoclosmatium</taxon>
    </lineage>
</organism>
<reference evidence="2 3" key="1">
    <citation type="submission" date="2016-07" db="EMBL/GenBank/DDBJ databases">
        <title>Pervasive Adenine N6-methylation of Active Genes in Fungi.</title>
        <authorList>
            <consortium name="DOE Joint Genome Institute"/>
            <person name="Mondo S.J."/>
            <person name="Dannebaum R.O."/>
            <person name="Kuo R.C."/>
            <person name="Labutti K."/>
            <person name="Haridas S."/>
            <person name="Kuo A."/>
            <person name="Salamov A."/>
            <person name="Ahrendt S.R."/>
            <person name="Lipzen A."/>
            <person name="Sullivan W."/>
            <person name="Andreopoulos W.B."/>
            <person name="Clum A."/>
            <person name="Lindquist E."/>
            <person name="Daum C."/>
            <person name="Ramamoorthy G.K."/>
            <person name="Gryganskyi A."/>
            <person name="Culley D."/>
            <person name="Magnuson J.K."/>
            <person name="James T.Y."/>
            <person name="O'Malley M.A."/>
            <person name="Stajich J.E."/>
            <person name="Spatafora J.W."/>
            <person name="Visel A."/>
            <person name="Grigoriev I.V."/>
        </authorList>
    </citation>
    <scope>NUCLEOTIDE SEQUENCE [LARGE SCALE GENOMIC DNA]</scope>
    <source>
        <strain evidence="2 3">JEL800</strain>
    </source>
</reference>
<evidence type="ECO:0000313" key="3">
    <source>
        <dbReference type="Proteomes" id="UP000193642"/>
    </source>
</evidence>
<evidence type="ECO:0000256" key="1">
    <source>
        <dbReference type="SAM" id="Coils"/>
    </source>
</evidence>
<keyword evidence="3" id="KW-1185">Reference proteome</keyword>
<dbReference type="AlphaFoldDB" id="A0A1Y2CTA2"/>
<comment type="caution">
    <text evidence="2">The sequence shown here is derived from an EMBL/GenBank/DDBJ whole genome shotgun (WGS) entry which is preliminary data.</text>
</comment>
<dbReference type="Proteomes" id="UP000193642">
    <property type="component" value="Unassembled WGS sequence"/>
</dbReference>
<dbReference type="EMBL" id="MCGO01000007">
    <property type="protein sequence ID" value="ORY50290.1"/>
    <property type="molecule type" value="Genomic_DNA"/>
</dbReference>
<accession>A0A1Y2CTA2</accession>
<name>A0A1Y2CTA2_9FUNG</name>
<proteinExistence type="predicted"/>
<keyword evidence="1" id="KW-0175">Coiled coil</keyword>
<evidence type="ECO:0000313" key="2">
    <source>
        <dbReference type="EMBL" id="ORY50290.1"/>
    </source>
</evidence>
<sequence>MQRLSLMAQGAHGQVISKTLTPSEAAVNLTQEVVDGYGAWYFRNIQLAHPFLGEMSAKSVKLTATMRGIGRRDTYDTVGAFVAAGGHIEVKAINVSNNEPIPLTLDAIDLYQLRLENDTAEETSKTLIETVKSLSLQLAAVKQGLEATQKELQSAQKEILTTKQELQISSERLDKLESELLESNNARRWLLEQATQHILPLFTMSTPQSCTGCRKLTLCISSDCCPKAWFCTQECKSLNLPAHTAAHHAV</sequence>
<gene>
    <name evidence="2" type="ORF">BCR33DRAFT_839067</name>
</gene>
<evidence type="ECO:0008006" key="4">
    <source>
        <dbReference type="Google" id="ProtNLM"/>
    </source>
</evidence>